<reference evidence="7 8" key="1">
    <citation type="journal article" date="2015" name="Proc. Natl. Acad. Sci. U.S.A.">
        <title>Expanded metabolic versatility of ubiquitous nitrite-oxidizing bacteria from the genus Nitrospira.</title>
        <authorList>
            <person name="Koch H."/>
            <person name="Lucker S."/>
            <person name="Albertsen M."/>
            <person name="Kitzinger K."/>
            <person name="Herbold C."/>
            <person name="Spieck E."/>
            <person name="Nielsen P.H."/>
            <person name="Wagner M."/>
            <person name="Daims H."/>
        </authorList>
    </citation>
    <scope>NUCLEOTIDE SEQUENCE [LARGE SCALE GENOMIC DNA]</scope>
    <source>
        <strain evidence="7 8">NSP M-1</strain>
    </source>
</reference>
<comment type="similarity">
    <text evidence="2 6">Belongs to the FPP/GGPP synthase family.</text>
</comment>
<keyword evidence="3 6" id="KW-0808">Transferase</keyword>
<dbReference type="InterPro" id="IPR000092">
    <property type="entry name" value="Polyprenyl_synt"/>
</dbReference>
<dbReference type="CDD" id="cd00685">
    <property type="entry name" value="Trans_IPPS_HT"/>
    <property type="match status" value="1"/>
</dbReference>
<dbReference type="EC" id="2.5.1.90" evidence="7"/>
<evidence type="ECO:0000256" key="4">
    <source>
        <dbReference type="ARBA" id="ARBA00022723"/>
    </source>
</evidence>
<dbReference type="Pfam" id="PF00348">
    <property type="entry name" value="polyprenyl_synt"/>
    <property type="match status" value="1"/>
</dbReference>
<protein>
    <submittedName>
        <fullName evidence="7">Octaprenyl-diphosphate synthase</fullName>
        <ecNumber evidence="7">2.5.1.90</ecNumber>
    </submittedName>
</protein>
<dbReference type="PANTHER" id="PTHR12001:SF69">
    <property type="entry name" value="ALL TRANS-POLYPRENYL-DIPHOSPHATE SYNTHASE PDSS1"/>
    <property type="match status" value="1"/>
</dbReference>
<dbReference type="GO" id="GO:0008299">
    <property type="term" value="P:isoprenoid biosynthetic process"/>
    <property type="evidence" value="ECO:0007669"/>
    <property type="project" value="InterPro"/>
</dbReference>
<comment type="cofactor">
    <cofactor evidence="1">
        <name>Mg(2+)</name>
        <dbReference type="ChEBI" id="CHEBI:18420"/>
    </cofactor>
</comment>
<dbReference type="OrthoDB" id="9805316at2"/>
<dbReference type="InterPro" id="IPR008949">
    <property type="entry name" value="Isoprenoid_synthase_dom_sf"/>
</dbReference>
<keyword evidence="5" id="KW-0460">Magnesium</keyword>
<dbReference type="InterPro" id="IPR033749">
    <property type="entry name" value="Polyprenyl_synt_CS"/>
</dbReference>
<organism evidence="7 8">
    <name type="scientific">Nitrospira moscoviensis</name>
    <dbReference type="NCBI Taxonomy" id="42253"/>
    <lineage>
        <taxon>Bacteria</taxon>
        <taxon>Pseudomonadati</taxon>
        <taxon>Nitrospirota</taxon>
        <taxon>Nitrospiria</taxon>
        <taxon>Nitrospirales</taxon>
        <taxon>Nitrospiraceae</taxon>
        <taxon>Nitrospira</taxon>
    </lineage>
</organism>
<sequence>MSNGPITSTIHTMADVWEAYRDELDGVERQIRENLDSSVTLVNTVAAHILSSGGKRVRPLLLLLSARLCGYGGRDHHQLGSLIEFIHTATLLHDDVVDEADIRRGRRTARKVWGNQISILVGDYLYSKAMAQVVEFRSQGINEVLAEACTKMAEGEVLQLYYNGNPAMPEADYVKIVEHKTAGLIAAACRMGGIIAEAAEDKQEALFRFGQYLGIAFQVADDTLDYTANGERLGKTLGQDLRQGKATLPLLHLLQHCSEPDRRMITDRMETRTLSEADLDRILSLMAEFGSIIYAMDRARTYIAAAQHELELFEDSTARRALAVAADYMITRDR</sequence>
<keyword evidence="4" id="KW-0479">Metal-binding</keyword>
<dbReference type="PROSITE" id="PS00723">
    <property type="entry name" value="POLYPRENYL_SYNTHASE_1"/>
    <property type="match status" value="1"/>
</dbReference>
<accession>A0A0K2GGN4</accession>
<dbReference type="Gene3D" id="1.10.600.10">
    <property type="entry name" value="Farnesyl Diphosphate Synthase"/>
    <property type="match status" value="1"/>
</dbReference>
<dbReference type="GO" id="GO:0046872">
    <property type="term" value="F:metal ion binding"/>
    <property type="evidence" value="ECO:0007669"/>
    <property type="project" value="UniProtKB-KW"/>
</dbReference>
<proteinExistence type="inferred from homology"/>
<evidence type="ECO:0000256" key="5">
    <source>
        <dbReference type="ARBA" id="ARBA00022842"/>
    </source>
</evidence>
<dbReference type="GO" id="GO:0106350">
    <property type="term" value="F:all-trans-octaprenyl-diphosphate synthase activity"/>
    <property type="evidence" value="ECO:0007669"/>
    <property type="project" value="UniProtKB-EC"/>
</dbReference>
<dbReference type="STRING" id="42253.NITMOv2_3737"/>
<evidence type="ECO:0000313" key="7">
    <source>
        <dbReference type="EMBL" id="ALA60128.1"/>
    </source>
</evidence>
<dbReference type="Proteomes" id="UP000069205">
    <property type="component" value="Chromosome"/>
</dbReference>
<dbReference type="SFLD" id="SFLDS00005">
    <property type="entry name" value="Isoprenoid_Synthase_Type_I"/>
    <property type="match status" value="1"/>
</dbReference>
<dbReference type="SUPFAM" id="SSF48576">
    <property type="entry name" value="Terpenoid synthases"/>
    <property type="match status" value="1"/>
</dbReference>
<dbReference type="AlphaFoldDB" id="A0A0K2GGN4"/>
<dbReference type="PATRIC" id="fig|42253.5.peg.3687"/>
<dbReference type="KEGG" id="nmv:NITMOv2_3737"/>
<keyword evidence="8" id="KW-1185">Reference proteome</keyword>
<evidence type="ECO:0000256" key="6">
    <source>
        <dbReference type="RuleBase" id="RU004466"/>
    </source>
</evidence>
<dbReference type="EMBL" id="CP011801">
    <property type="protein sequence ID" value="ALA60128.1"/>
    <property type="molecule type" value="Genomic_DNA"/>
</dbReference>
<evidence type="ECO:0000313" key="8">
    <source>
        <dbReference type="Proteomes" id="UP000069205"/>
    </source>
</evidence>
<evidence type="ECO:0000256" key="2">
    <source>
        <dbReference type="ARBA" id="ARBA00006706"/>
    </source>
</evidence>
<name>A0A0K2GGN4_NITMO</name>
<evidence type="ECO:0000256" key="1">
    <source>
        <dbReference type="ARBA" id="ARBA00001946"/>
    </source>
</evidence>
<dbReference type="PANTHER" id="PTHR12001">
    <property type="entry name" value="GERANYLGERANYL PYROPHOSPHATE SYNTHASE"/>
    <property type="match status" value="1"/>
</dbReference>
<evidence type="ECO:0000256" key="3">
    <source>
        <dbReference type="ARBA" id="ARBA00022679"/>
    </source>
</evidence>
<gene>
    <name evidence="7" type="primary">ispB</name>
    <name evidence="7" type="ORF">NITMOv2_3737</name>
</gene>